<evidence type="ECO:0000313" key="4">
    <source>
        <dbReference type="Proteomes" id="UP000008144"/>
    </source>
</evidence>
<dbReference type="Ensembl" id="ENSCINT00000005369.3">
    <property type="protein sequence ID" value="ENSCINP00000005369.3"/>
    <property type="gene ID" value="ENSCING00000002641.3"/>
</dbReference>
<organism evidence="3 4">
    <name type="scientific">Ciona intestinalis</name>
    <name type="common">Transparent sea squirt</name>
    <name type="synonym">Ascidia intestinalis</name>
    <dbReference type="NCBI Taxonomy" id="7719"/>
    <lineage>
        <taxon>Eukaryota</taxon>
        <taxon>Metazoa</taxon>
        <taxon>Chordata</taxon>
        <taxon>Tunicata</taxon>
        <taxon>Ascidiacea</taxon>
        <taxon>Phlebobranchia</taxon>
        <taxon>Cionidae</taxon>
        <taxon>Ciona</taxon>
    </lineage>
</organism>
<dbReference type="InterPro" id="IPR036734">
    <property type="entry name" value="Neur_chan_lig-bd_sf"/>
</dbReference>
<dbReference type="GO" id="GO:0005230">
    <property type="term" value="F:extracellular ligand-gated monoatomic ion channel activity"/>
    <property type="evidence" value="ECO:0007669"/>
    <property type="project" value="InterPro"/>
</dbReference>
<dbReference type="Pfam" id="PF02931">
    <property type="entry name" value="Neur_chan_LBD"/>
    <property type="match status" value="1"/>
</dbReference>
<dbReference type="EMBL" id="EAAA01002955">
    <property type="status" value="NOT_ANNOTATED_CDS"/>
    <property type="molecule type" value="Genomic_DNA"/>
</dbReference>
<evidence type="ECO:0000313" key="3">
    <source>
        <dbReference type="Ensembl" id="ENSCINP00000005369.3"/>
    </source>
</evidence>
<dbReference type="HOGENOM" id="CLU_1668787_0_0_1"/>
<dbReference type="InParanoid" id="F7B293"/>
<dbReference type="Proteomes" id="UP000008144">
    <property type="component" value="Chromosome 9"/>
</dbReference>
<dbReference type="SUPFAM" id="SSF63712">
    <property type="entry name" value="Nicotinic receptor ligand binding domain-like"/>
    <property type="match status" value="1"/>
</dbReference>
<feature type="chain" id="PRO_5003353872" description="Neurotransmitter-gated ion-channel ligand-binding domain-containing protein" evidence="1">
    <location>
        <begin position="21"/>
        <end position="158"/>
    </location>
</feature>
<name>F7B293_CIOIN</name>
<accession>F7B293</accession>
<keyword evidence="4" id="KW-1185">Reference proteome</keyword>
<reference evidence="3" key="3">
    <citation type="submission" date="2025-08" db="UniProtKB">
        <authorList>
            <consortium name="Ensembl"/>
        </authorList>
    </citation>
    <scope>IDENTIFICATION</scope>
</reference>
<feature type="signal peptide" evidence="1">
    <location>
        <begin position="1"/>
        <end position="20"/>
    </location>
</feature>
<reference evidence="3" key="2">
    <citation type="journal article" date="2008" name="Genome Biol.">
        <title>Improved genome assembly and evidence-based global gene model set for the chordate Ciona intestinalis: new insight into intron and operon populations.</title>
        <authorList>
            <person name="Satou Y."/>
            <person name="Mineta K."/>
            <person name="Ogasawara M."/>
            <person name="Sasakura Y."/>
            <person name="Shoguchi E."/>
            <person name="Ueno K."/>
            <person name="Yamada L."/>
            <person name="Matsumoto J."/>
            <person name="Wasserscheid J."/>
            <person name="Dewar K."/>
            <person name="Wiley G.B."/>
            <person name="Macmil S.L."/>
            <person name="Roe B.A."/>
            <person name="Zeller R.W."/>
            <person name="Hastings K.E."/>
            <person name="Lemaire P."/>
            <person name="Lindquist E."/>
            <person name="Endo T."/>
            <person name="Hotta K."/>
            <person name="Inaba K."/>
        </authorList>
    </citation>
    <scope>NUCLEOTIDE SEQUENCE [LARGE SCALE GENOMIC DNA]</scope>
    <source>
        <strain evidence="3">wild type</strain>
    </source>
</reference>
<keyword evidence="1" id="KW-0732">Signal</keyword>
<reference evidence="3" key="4">
    <citation type="submission" date="2025-09" db="UniProtKB">
        <authorList>
            <consortium name="Ensembl"/>
        </authorList>
    </citation>
    <scope>IDENTIFICATION</scope>
</reference>
<reference evidence="4" key="1">
    <citation type="journal article" date="2002" name="Science">
        <title>The draft genome of Ciona intestinalis: insights into chordate and vertebrate origins.</title>
        <authorList>
            <person name="Dehal P."/>
            <person name="Satou Y."/>
            <person name="Campbell R.K."/>
            <person name="Chapman J."/>
            <person name="Degnan B."/>
            <person name="De Tomaso A."/>
            <person name="Davidson B."/>
            <person name="Di Gregorio A."/>
            <person name="Gelpke M."/>
            <person name="Goodstein D.M."/>
            <person name="Harafuji N."/>
            <person name="Hastings K.E."/>
            <person name="Ho I."/>
            <person name="Hotta K."/>
            <person name="Huang W."/>
            <person name="Kawashima T."/>
            <person name="Lemaire P."/>
            <person name="Martinez D."/>
            <person name="Meinertzhagen I.A."/>
            <person name="Necula S."/>
            <person name="Nonaka M."/>
            <person name="Putnam N."/>
            <person name="Rash S."/>
            <person name="Saiga H."/>
            <person name="Satake M."/>
            <person name="Terry A."/>
            <person name="Yamada L."/>
            <person name="Wang H.G."/>
            <person name="Awazu S."/>
            <person name="Azumi K."/>
            <person name="Boore J."/>
            <person name="Branno M."/>
            <person name="Chin-Bow S."/>
            <person name="DeSantis R."/>
            <person name="Doyle S."/>
            <person name="Francino P."/>
            <person name="Keys D.N."/>
            <person name="Haga S."/>
            <person name="Hayashi H."/>
            <person name="Hino K."/>
            <person name="Imai K.S."/>
            <person name="Inaba K."/>
            <person name="Kano S."/>
            <person name="Kobayashi K."/>
            <person name="Kobayashi M."/>
            <person name="Lee B.I."/>
            <person name="Makabe K.W."/>
            <person name="Manohar C."/>
            <person name="Matassi G."/>
            <person name="Medina M."/>
            <person name="Mochizuki Y."/>
            <person name="Mount S."/>
            <person name="Morishita T."/>
            <person name="Miura S."/>
            <person name="Nakayama A."/>
            <person name="Nishizaka S."/>
            <person name="Nomoto H."/>
            <person name="Ohta F."/>
            <person name="Oishi K."/>
            <person name="Rigoutsos I."/>
            <person name="Sano M."/>
            <person name="Sasaki A."/>
            <person name="Sasakura Y."/>
            <person name="Shoguchi E."/>
            <person name="Shin-i T."/>
            <person name="Spagnuolo A."/>
            <person name="Stainier D."/>
            <person name="Suzuki M.M."/>
            <person name="Tassy O."/>
            <person name="Takatori N."/>
            <person name="Tokuoka M."/>
            <person name="Yagi K."/>
            <person name="Yoshizaki F."/>
            <person name="Wada S."/>
            <person name="Zhang C."/>
            <person name="Hyatt P.D."/>
            <person name="Larimer F."/>
            <person name="Detter C."/>
            <person name="Doggett N."/>
            <person name="Glavina T."/>
            <person name="Hawkins T."/>
            <person name="Richardson P."/>
            <person name="Lucas S."/>
            <person name="Kohara Y."/>
            <person name="Levine M."/>
            <person name="Satoh N."/>
            <person name="Rokhsar D.S."/>
        </authorList>
    </citation>
    <scope>NUCLEOTIDE SEQUENCE [LARGE SCALE GENOMIC DNA]</scope>
</reference>
<feature type="domain" description="Neurotransmitter-gated ion-channel ligand-binding" evidence="2">
    <location>
        <begin position="59"/>
        <end position="142"/>
    </location>
</feature>
<protein>
    <recommendedName>
        <fullName evidence="2">Neurotransmitter-gated ion-channel ligand-binding domain-containing protein</fullName>
    </recommendedName>
</protein>
<sequence>MKTVAIFFIFCCIAVLLVEGRQKGRRKGGNGKSRGGMKVKVDAHGNMLTRQIELMFRQHNYELSLRPTGKGDRPTHVELALMIESITDISEKNMDLTFTLCMHETWQDRRLQFVGENSNQSVVLPSRLIDKLWVPGIRVLHNPVKYLYYHTLFFSFVV</sequence>
<dbReference type="AlphaFoldDB" id="F7B293"/>
<dbReference type="Gene3D" id="2.70.170.10">
    <property type="entry name" value="Neurotransmitter-gated ion-channel ligand-binding domain"/>
    <property type="match status" value="1"/>
</dbReference>
<dbReference type="GO" id="GO:0016020">
    <property type="term" value="C:membrane"/>
    <property type="evidence" value="ECO:0007669"/>
    <property type="project" value="InterPro"/>
</dbReference>
<evidence type="ECO:0000259" key="2">
    <source>
        <dbReference type="Pfam" id="PF02931"/>
    </source>
</evidence>
<evidence type="ECO:0000256" key="1">
    <source>
        <dbReference type="SAM" id="SignalP"/>
    </source>
</evidence>
<proteinExistence type="predicted"/>
<dbReference type="InterPro" id="IPR006202">
    <property type="entry name" value="Neur_chan_lig-bd"/>
</dbReference>